<dbReference type="PANTHER" id="PTHR43806:SF11">
    <property type="entry name" value="CEREVISIN-RELATED"/>
    <property type="match status" value="1"/>
</dbReference>
<dbReference type="RefSeq" id="WP_139979214.1">
    <property type="nucleotide sequence ID" value="NZ_CP041046.1"/>
</dbReference>
<keyword evidence="15" id="KW-1185">Reference proteome</keyword>
<dbReference type="InterPro" id="IPR015500">
    <property type="entry name" value="Peptidase_S8_subtilisin-rel"/>
</dbReference>
<dbReference type="Pfam" id="PF00082">
    <property type="entry name" value="Peptidase_S8"/>
    <property type="match status" value="1"/>
</dbReference>
<evidence type="ECO:0000259" key="13">
    <source>
        <dbReference type="Pfam" id="PF04151"/>
    </source>
</evidence>
<gene>
    <name evidence="14" type="ORF">FIV34_02160</name>
</gene>
<evidence type="ECO:0000256" key="11">
    <source>
        <dbReference type="SAM" id="SignalP"/>
    </source>
</evidence>
<dbReference type="GO" id="GO:0006508">
    <property type="term" value="P:proteolysis"/>
    <property type="evidence" value="ECO:0007669"/>
    <property type="project" value="UniProtKB-KW"/>
</dbReference>
<evidence type="ECO:0000256" key="6">
    <source>
        <dbReference type="ARBA" id="ARBA00022801"/>
    </source>
</evidence>
<evidence type="ECO:0000259" key="12">
    <source>
        <dbReference type="Pfam" id="PF00082"/>
    </source>
</evidence>
<dbReference type="InterPro" id="IPR000209">
    <property type="entry name" value="Peptidase_S8/S53_dom"/>
</dbReference>
<keyword evidence="6 9" id="KW-0378">Hydrolase</keyword>
<evidence type="ECO:0000313" key="15">
    <source>
        <dbReference type="Proteomes" id="UP000316093"/>
    </source>
</evidence>
<dbReference type="GO" id="GO:0005576">
    <property type="term" value="C:extracellular region"/>
    <property type="evidence" value="ECO:0007669"/>
    <property type="project" value="UniProtKB-SubCell"/>
</dbReference>
<dbReference type="InterPro" id="IPR023827">
    <property type="entry name" value="Peptidase_S8_Asp-AS"/>
</dbReference>
<evidence type="ECO:0000313" key="14">
    <source>
        <dbReference type="EMBL" id="QDE38083.1"/>
    </source>
</evidence>
<feature type="signal peptide" evidence="11">
    <location>
        <begin position="1"/>
        <end position="24"/>
    </location>
</feature>
<evidence type="ECO:0000256" key="9">
    <source>
        <dbReference type="PROSITE-ProRule" id="PRU01240"/>
    </source>
</evidence>
<dbReference type="PANTHER" id="PTHR43806">
    <property type="entry name" value="PEPTIDASE S8"/>
    <property type="match status" value="1"/>
</dbReference>
<evidence type="ECO:0000256" key="5">
    <source>
        <dbReference type="ARBA" id="ARBA00022729"/>
    </source>
</evidence>
<evidence type="ECO:0000256" key="7">
    <source>
        <dbReference type="ARBA" id="ARBA00022825"/>
    </source>
</evidence>
<dbReference type="Gene3D" id="3.40.50.200">
    <property type="entry name" value="Peptidase S8/S53 domain"/>
    <property type="match status" value="1"/>
</dbReference>
<dbReference type="PROSITE" id="PS00138">
    <property type="entry name" value="SUBTILASE_SER"/>
    <property type="match status" value="1"/>
</dbReference>
<feature type="domain" description="Peptidase S8/S53" evidence="12">
    <location>
        <begin position="201"/>
        <end position="523"/>
    </location>
</feature>
<dbReference type="InterPro" id="IPR007280">
    <property type="entry name" value="Peptidase_C_arc/bac"/>
</dbReference>
<accession>A0A4Y5Z0V4</accession>
<keyword evidence="5 11" id="KW-0732">Signal</keyword>
<dbReference type="InterPro" id="IPR050131">
    <property type="entry name" value="Peptidase_S8_subtilisin-like"/>
</dbReference>
<dbReference type="SUPFAM" id="SSF52743">
    <property type="entry name" value="Subtilisin-like"/>
    <property type="match status" value="1"/>
</dbReference>
<evidence type="ECO:0000256" key="3">
    <source>
        <dbReference type="ARBA" id="ARBA00022525"/>
    </source>
</evidence>
<dbReference type="PRINTS" id="PR00723">
    <property type="entry name" value="SUBTILISIN"/>
</dbReference>
<feature type="active site" description="Charge relay system" evidence="9">
    <location>
        <position position="471"/>
    </location>
</feature>
<feature type="active site" description="Charge relay system" evidence="9">
    <location>
        <position position="281"/>
    </location>
</feature>
<protein>
    <submittedName>
        <fullName evidence="14">Protease</fullName>
    </submittedName>
</protein>
<evidence type="ECO:0000256" key="10">
    <source>
        <dbReference type="RuleBase" id="RU003355"/>
    </source>
</evidence>
<dbReference type="PROSITE" id="PS00136">
    <property type="entry name" value="SUBTILASE_ASP"/>
    <property type="match status" value="1"/>
</dbReference>
<feature type="active site" description="Charge relay system" evidence="9">
    <location>
        <position position="210"/>
    </location>
</feature>
<dbReference type="InterPro" id="IPR023828">
    <property type="entry name" value="Peptidase_S8_Ser-AS"/>
</dbReference>
<dbReference type="FunFam" id="3.40.50.200:FF:000022">
    <property type="entry name" value="Extracellular protease"/>
    <property type="match status" value="1"/>
</dbReference>
<organism evidence="14 15">
    <name type="scientific">Luteibacter pinisoli</name>
    <dbReference type="NCBI Taxonomy" id="2589080"/>
    <lineage>
        <taxon>Bacteria</taxon>
        <taxon>Pseudomonadati</taxon>
        <taxon>Pseudomonadota</taxon>
        <taxon>Gammaproteobacteria</taxon>
        <taxon>Lysobacterales</taxon>
        <taxon>Rhodanobacteraceae</taxon>
        <taxon>Luteibacter</taxon>
    </lineage>
</organism>
<comment type="similarity">
    <text evidence="2 9 10">Belongs to the peptidase S8 family.</text>
</comment>
<comment type="subcellular location">
    <subcellularLocation>
        <location evidence="1">Secreted</location>
    </subcellularLocation>
</comment>
<dbReference type="GO" id="GO:0004252">
    <property type="term" value="F:serine-type endopeptidase activity"/>
    <property type="evidence" value="ECO:0007669"/>
    <property type="project" value="UniProtKB-UniRule"/>
</dbReference>
<keyword evidence="4 9" id="KW-0645">Protease</keyword>
<dbReference type="Gene3D" id="2.60.120.380">
    <property type="match status" value="1"/>
</dbReference>
<keyword evidence="3" id="KW-0964">Secreted</keyword>
<dbReference type="Pfam" id="PF04151">
    <property type="entry name" value="PPC"/>
    <property type="match status" value="1"/>
</dbReference>
<keyword evidence="8" id="KW-0865">Zymogen</keyword>
<evidence type="ECO:0000256" key="2">
    <source>
        <dbReference type="ARBA" id="ARBA00011073"/>
    </source>
</evidence>
<sequence length="646" mass="65557">MGNRLFARSFVASLVLATAPVIFAAGASAPHATYNVSTVRAPTSVDRFIVTYRDGTTQRTDHAAATQTVSAALSRAAALTSSLRAGKTAAPTAAYVRKLGIGADLVRTSRKLTPSEADALVRQIASDPAVAHVQVDTMKQKVRDIPAAAVSPIVPNDQYYARYQWHFRAPDGTAEKIGSDASSYANKGGSNVANAWNLSDGTGITVAVLDTGITNHPDIDLSLADAGYDFISDAFVSGRATDGRVSGGWDLGDWTTGDDKYLATNGGCVDADNPAEDSSWHGTHVSGNVAELTNNTTGMAGIAYKAKVLPVRVLGHCGGYSSDIADAIVWASGGHVDGVPDNTHVAQVINMSLGGSGKCSDDQVTADAITSAISRGTTVVVAAGNSDDDAANYSPSSCPGAIAVASNGITGKRAFYSNYGSVVALSAPGGGVYANDASSGTIVSAGFSWSAINDGLHEPTTADYGGMAGTSQATPHVTGTVALMLAATKGANLPTPTPAQIRTLLTSTAHAFPSTPDKVIGAGIVDAYAAVNKALGNDNGNPGEPDVTALTNGTAFKASGDGSAKVFSIVVPTGARTLVFTTTGGTGDVSIAVKNGTAGTETVSAKKGTNNETVTVARPAAGTWYVTVTSPASYANVSVLARFVEP</sequence>
<feature type="domain" description="Peptidase C-terminal archaeal/bacterial" evidence="13">
    <location>
        <begin position="565"/>
        <end position="630"/>
    </location>
</feature>
<dbReference type="Proteomes" id="UP000316093">
    <property type="component" value="Chromosome"/>
</dbReference>
<dbReference type="PROSITE" id="PS51892">
    <property type="entry name" value="SUBTILASE"/>
    <property type="match status" value="1"/>
</dbReference>
<dbReference type="KEGG" id="lpy:FIV34_02160"/>
<dbReference type="InterPro" id="IPR036852">
    <property type="entry name" value="Peptidase_S8/S53_dom_sf"/>
</dbReference>
<feature type="chain" id="PRO_5021243133" evidence="11">
    <location>
        <begin position="25"/>
        <end position="646"/>
    </location>
</feature>
<reference evidence="14 15" key="1">
    <citation type="submission" date="2019-06" db="EMBL/GenBank/DDBJ databases">
        <title>A complete genome sequence for Luteibacter pinisoli MAH-14.</title>
        <authorList>
            <person name="Baltrus D.A."/>
        </authorList>
    </citation>
    <scope>NUCLEOTIDE SEQUENCE [LARGE SCALE GENOMIC DNA]</scope>
    <source>
        <strain evidence="14 15">MAH-14</strain>
    </source>
</reference>
<dbReference type="EMBL" id="CP041046">
    <property type="protein sequence ID" value="QDE38083.1"/>
    <property type="molecule type" value="Genomic_DNA"/>
</dbReference>
<dbReference type="AlphaFoldDB" id="A0A4Y5Z0V4"/>
<dbReference type="OrthoDB" id="9790784at2"/>
<evidence type="ECO:0000256" key="1">
    <source>
        <dbReference type="ARBA" id="ARBA00004613"/>
    </source>
</evidence>
<proteinExistence type="inferred from homology"/>
<evidence type="ECO:0000256" key="8">
    <source>
        <dbReference type="ARBA" id="ARBA00023145"/>
    </source>
</evidence>
<name>A0A4Y5Z0V4_9GAMM</name>
<keyword evidence="7 9" id="KW-0720">Serine protease</keyword>
<evidence type="ECO:0000256" key="4">
    <source>
        <dbReference type="ARBA" id="ARBA00022670"/>
    </source>
</evidence>